<keyword evidence="2" id="KW-1185">Reference proteome</keyword>
<dbReference type="Proteomes" id="UP000189462">
    <property type="component" value="Unassembled WGS sequence"/>
</dbReference>
<gene>
    <name evidence="1" type="ORF">B1C78_08915</name>
</gene>
<dbReference type="RefSeq" id="WP_077278805.1">
    <property type="nucleotide sequence ID" value="NZ_MVBK01000048.1"/>
</dbReference>
<protein>
    <submittedName>
        <fullName evidence="1">Uncharacterized protein</fullName>
    </submittedName>
</protein>
<dbReference type="AlphaFoldDB" id="A0A1V3NHH6"/>
<sequence>MAASGTHGLRFALALLCLLWLSGCVPVRETVVVMPAIEGGVVDESGVPVSRAQVGVVGGMASGAPLPDLVMTEPGGRFTFGRVEQIRTRVKPPMVGGTYRTAIRLRARHGDYADGFAVVGYVFPGQTQAGGVPIILFREWAPLPEELKTCELYPEEHYAYTLATRLEALVAAPWFVDYVRADDNRLGVLHETVSLTLERAARRCGHPHALTQPYERVLEPLWRP</sequence>
<accession>A0A1V3NHH6</accession>
<evidence type="ECO:0000313" key="1">
    <source>
        <dbReference type="EMBL" id="OOG24328.1"/>
    </source>
</evidence>
<dbReference type="STRING" id="108003.B1C78_08915"/>
<name>A0A1V3NHH6_9GAMM</name>
<comment type="caution">
    <text evidence="1">The sequence shown here is derived from an EMBL/GenBank/DDBJ whole genome shotgun (WGS) entry which is preliminary data.</text>
</comment>
<reference evidence="1 2" key="1">
    <citation type="submission" date="2017-02" db="EMBL/GenBank/DDBJ databases">
        <title>Genomic diversity within the haloalkaliphilic genus Thioalkalivibrio.</title>
        <authorList>
            <person name="Ahn A.-C."/>
            <person name="Meier-Kolthoff J."/>
            <person name="Overmars L."/>
            <person name="Richter M."/>
            <person name="Woyke T."/>
            <person name="Sorokin D.Y."/>
            <person name="Muyzer G."/>
        </authorList>
    </citation>
    <scope>NUCLEOTIDE SEQUENCE [LARGE SCALE GENOMIC DNA]</scope>
    <source>
        <strain evidence="1 2">ALJD</strain>
    </source>
</reference>
<evidence type="ECO:0000313" key="2">
    <source>
        <dbReference type="Proteomes" id="UP000189462"/>
    </source>
</evidence>
<dbReference type="EMBL" id="MVBK01000048">
    <property type="protein sequence ID" value="OOG24328.1"/>
    <property type="molecule type" value="Genomic_DNA"/>
</dbReference>
<proteinExistence type="predicted"/>
<organism evidence="1 2">
    <name type="scientific">Thioalkalivibrio denitrificans</name>
    <dbReference type="NCBI Taxonomy" id="108003"/>
    <lineage>
        <taxon>Bacteria</taxon>
        <taxon>Pseudomonadati</taxon>
        <taxon>Pseudomonadota</taxon>
        <taxon>Gammaproteobacteria</taxon>
        <taxon>Chromatiales</taxon>
        <taxon>Ectothiorhodospiraceae</taxon>
        <taxon>Thioalkalivibrio</taxon>
    </lineage>
</organism>